<evidence type="ECO:0000256" key="2">
    <source>
        <dbReference type="SAM" id="Phobius"/>
    </source>
</evidence>
<dbReference type="RefSeq" id="XP_043174521.1">
    <property type="nucleotide sequence ID" value="XM_043318586.1"/>
</dbReference>
<evidence type="ECO:0000256" key="1">
    <source>
        <dbReference type="SAM" id="MobiDB-lite"/>
    </source>
</evidence>
<evidence type="ECO:0000313" key="3">
    <source>
        <dbReference type="EMBL" id="CAG5184512.1"/>
    </source>
</evidence>
<feature type="transmembrane region" description="Helical" evidence="2">
    <location>
        <begin position="75"/>
        <end position="97"/>
    </location>
</feature>
<dbReference type="Proteomes" id="UP000676310">
    <property type="component" value="Unassembled WGS sequence"/>
</dbReference>
<name>A0A8J2N6T3_9PLEO</name>
<dbReference type="AlphaFoldDB" id="A0A8J2N6T3"/>
<dbReference type="EMBL" id="CAJRGZ010000030">
    <property type="protein sequence ID" value="CAG5184512.1"/>
    <property type="molecule type" value="Genomic_DNA"/>
</dbReference>
<accession>A0A8J2N6T3</accession>
<comment type="caution">
    <text evidence="3">The sequence shown here is derived from an EMBL/GenBank/DDBJ whole genome shotgun (WGS) entry which is preliminary data.</text>
</comment>
<protein>
    <submittedName>
        <fullName evidence="3">Uncharacterized protein</fullName>
    </submittedName>
</protein>
<sequence length="110" mass="11921">MAPKRGDGGGNSGSGSSGISPSCPHAFQDFSYNTDPTLVVDFVRYYVVFALTLVVLISLCCIMRRHGGVKRLAGPIYLLALLCTLTDYALLIISTMLKECETTDSLSYFD</sequence>
<dbReference type="OrthoDB" id="3783050at2759"/>
<feature type="region of interest" description="Disordered" evidence="1">
    <location>
        <begin position="1"/>
        <end position="20"/>
    </location>
</feature>
<keyword evidence="4" id="KW-1185">Reference proteome</keyword>
<organism evidence="3 4">
    <name type="scientific">Alternaria atra</name>
    <dbReference type="NCBI Taxonomy" id="119953"/>
    <lineage>
        <taxon>Eukaryota</taxon>
        <taxon>Fungi</taxon>
        <taxon>Dikarya</taxon>
        <taxon>Ascomycota</taxon>
        <taxon>Pezizomycotina</taxon>
        <taxon>Dothideomycetes</taxon>
        <taxon>Pleosporomycetidae</taxon>
        <taxon>Pleosporales</taxon>
        <taxon>Pleosporineae</taxon>
        <taxon>Pleosporaceae</taxon>
        <taxon>Alternaria</taxon>
        <taxon>Alternaria sect. Ulocladioides</taxon>
    </lineage>
</organism>
<feature type="transmembrane region" description="Helical" evidence="2">
    <location>
        <begin position="43"/>
        <end position="63"/>
    </location>
</feature>
<evidence type="ECO:0000313" key="4">
    <source>
        <dbReference type="Proteomes" id="UP000676310"/>
    </source>
</evidence>
<reference evidence="3" key="1">
    <citation type="submission" date="2021-05" db="EMBL/GenBank/DDBJ databases">
        <authorList>
            <person name="Stam R."/>
        </authorList>
    </citation>
    <scope>NUCLEOTIDE SEQUENCE</scope>
    <source>
        <strain evidence="3">CS162</strain>
    </source>
</reference>
<keyword evidence="2" id="KW-1133">Transmembrane helix</keyword>
<dbReference type="GeneID" id="67011163"/>
<proteinExistence type="predicted"/>
<keyword evidence="2" id="KW-0472">Membrane</keyword>
<keyword evidence="2" id="KW-0812">Transmembrane</keyword>
<gene>
    <name evidence="3" type="ORF">ALTATR162_LOCUS10946</name>
</gene>